<dbReference type="Pfam" id="PF18993">
    <property type="entry name" value="Rv0078B"/>
    <property type="match status" value="1"/>
</dbReference>
<comment type="caution">
    <text evidence="1">The sequence shown here is derived from an EMBL/GenBank/DDBJ whole genome shotgun (WGS) entry which is preliminary data.</text>
</comment>
<dbReference type="AlphaFoldDB" id="A0A3A4KLE9"/>
<protein>
    <submittedName>
        <fullName evidence="1">Uncharacterized protein</fullName>
    </submittedName>
</protein>
<dbReference type="EMBL" id="QZFU01000019">
    <property type="protein sequence ID" value="RJO74856.1"/>
    <property type="molecule type" value="Genomic_DNA"/>
</dbReference>
<organism evidence="1 2">
    <name type="scientific">Nocardia panacis</name>
    <dbReference type="NCBI Taxonomy" id="2340916"/>
    <lineage>
        <taxon>Bacteria</taxon>
        <taxon>Bacillati</taxon>
        <taxon>Actinomycetota</taxon>
        <taxon>Actinomycetes</taxon>
        <taxon>Mycobacteriales</taxon>
        <taxon>Nocardiaceae</taxon>
        <taxon>Nocardia</taxon>
    </lineage>
</organism>
<proteinExistence type="predicted"/>
<evidence type="ECO:0000313" key="2">
    <source>
        <dbReference type="Proteomes" id="UP000266677"/>
    </source>
</evidence>
<accession>A0A3A4KLE9</accession>
<reference evidence="1 2" key="1">
    <citation type="submission" date="2018-09" db="EMBL/GenBank/DDBJ databases">
        <title>YIM PH21274 draft genome.</title>
        <authorList>
            <person name="Miao C."/>
        </authorList>
    </citation>
    <scope>NUCLEOTIDE SEQUENCE [LARGE SCALE GENOMIC DNA]</scope>
    <source>
        <strain evidence="1 2">YIM PH 21724</strain>
    </source>
</reference>
<evidence type="ECO:0000313" key="1">
    <source>
        <dbReference type="EMBL" id="RJO74856.1"/>
    </source>
</evidence>
<keyword evidence="2" id="KW-1185">Reference proteome</keyword>
<dbReference type="InterPro" id="IPR044054">
    <property type="entry name" value="Rv0078B"/>
</dbReference>
<dbReference type="Proteomes" id="UP000266677">
    <property type="component" value="Unassembled WGS sequence"/>
</dbReference>
<sequence length="107" mass="12085">MESRVRSIFSKVTPSKFFSQKARGYEVDRVPASGGSVWSMDEDSPAERLRLAIAMFEFGLGMKRARLRRLHPDADESVLDAAVDEWLLVRPYEPLGKGRGRPTARFA</sequence>
<gene>
    <name evidence="1" type="ORF">D5S18_15610</name>
</gene>
<name>A0A3A4KLE9_9NOCA</name>